<dbReference type="STRING" id="1235591.CAK95_16950"/>
<dbReference type="AlphaFoldDB" id="A0A1W6ZT69"/>
<evidence type="ECO:0000313" key="2">
    <source>
        <dbReference type="Proteomes" id="UP000194137"/>
    </source>
</evidence>
<evidence type="ECO:0000313" key="1">
    <source>
        <dbReference type="EMBL" id="ARQ00574.1"/>
    </source>
</evidence>
<reference evidence="1 2" key="1">
    <citation type="submission" date="2017-05" db="EMBL/GenBank/DDBJ databases">
        <title>Full genome sequence of Pseudorhodoplanes sinuspersici.</title>
        <authorList>
            <person name="Dastgheib S.M.M."/>
            <person name="Shavandi M."/>
            <person name="Tirandaz H."/>
        </authorList>
    </citation>
    <scope>NUCLEOTIDE SEQUENCE [LARGE SCALE GENOMIC DNA]</scope>
    <source>
        <strain evidence="1 2">RIPI110</strain>
    </source>
</reference>
<accession>A0A1W6ZT69</accession>
<protein>
    <submittedName>
        <fullName evidence="1">DUF4089 domain-containing protein</fullName>
    </submittedName>
</protein>
<name>A0A1W6ZT69_9HYPH</name>
<dbReference type="Proteomes" id="UP000194137">
    <property type="component" value="Chromosome"/>
</dbReference>
<organism evidence="1 2">
    <name type="scientific">Pseudorhodoplanes sinuspersici</name>
    <dbReference type="NCBI Taxonomy" id="1235591"/>
    <lineage>
        <taxon>Bacteria</taxon>
        <taxon>Pseudomonadati</taxon>
        <taxon>Pseudomonadota</taxon>
        <taxon>Alphaproteobacteria</taxon>
        <taxon>Hyphomicrobiales</taxon>
        <taxon>Pseudorhodoplanes</taxon>
    </lineage>
</organism>
<dbReference type="EMBL" id="CP021112">
    <property type="protein sequence ID" value="ARQ00574.1"/>
    <property type="molecule type" value="Genomic_DNA"/>
</dbReference>
<dbReference type="RefSeq" id="WP_086088971.1">
    <property type="nucleotide sequence ID" value="NZ_CP021112.1"/>
</dbReference>
<proteinExistence type="predicted"/>
<sequence length="61" mass="6791">MTEHDPLDAWIVASAELMKLPLDPAWLPAVRQNVEVTFRLAAQFDEFPLPDDAEPAPVFGT</sequence>
<dbReference type="KEGG" id="psin:CAK95_16950"/>
<dbReference type="OrthoDB" id="7933911at2"/>
<keyword evidence="2" id="KW-1185">Reference proteome</keyword>
<dbReference type="Pfam" id="PF13318">
    <property type="entry name" value="AtzG-like"/>
    <property type="match status" value="1"/>
</dbReference>
<gene>
    <name evidence="1" type="ORF">CAK95_16950</name>
</gene>
<dbReference type="InterPro" id="IPR025148">
    <property type="entry name" value="AtzG-like"/>
</dbReference>